<proteinExistence type="predicted"/>
<evidence type="ECO:0000313" key="2">
    <source>
        <dbReference type="EMBL" id="THH19434.1"/>
    </source>
</evidence>
<dbReference type="EMBL" id="SGPL01000045">
    <property type="protein sequence ID" value="THH19434.1"/>
    <property type="molecule type" value="Genomic_DNA"/>
</dbReference>
<gene>
    <name evidence="2" type="ORF">EW146_g1719</name>
</gene>
<name>A0A4S4M2Z1_9AGAM</name>
<keyword evidence="3" id="KW-1185">Reference proteome</keyword>
<protein>
    <submittedName>
        <fullName evidence="2">Uncharacterized protein</fullName>
    </submittedName>
</protein>
<evidence type="ECO:0000256" key="1">
    <source>
        <dbReference type="SAM" id="MobiDB-lite"/>
    </source>
</evidence>
<reference evidence="2 3" key="1">
    <citation type="submission" date="2019-02" db="EMBL/GenBank/DDBJ databases">
        <title>Genome sequencing of the rare red list fungi Bondarzewia mesenterica.</title>
        <authorList>
            <person name="Buettner E."/>
            <person name="Kellner H."/>
        </authorList>
    </citation>
    <scope>NUCLEOTIDE SEQUENCE [LARGE SCALE GENOMIC DNA]</scope>
    <source>
        <strain evidence="2 3">DSM 108281</strain>
    </source>
</reference>
<dbReference type="AlphaFoldDB" id="A0A4S4M2Z1"/>
<evidence type="ECO:0000313" key="3">
    <source>
        <dbReference type="Proteomes" id="UP000310158"/>
    </source>
</evidence>
<organism evidence="2 3">
    <name type="scientific">Bondarzewia mesenterica</name>
    <dbReference type="NCBI Taxonomy" id="1095465"/>
    <lineage>
        <taxon>Eukaryota</taxon>
        <taxon>Fungi</taxon>
        <taxon>Dikarya</taxon>
        <taxon>Basidiomycota</taxon>
        <taxon>Agaricomycotina</taxon>
        <taxon>Agaricomycetes</taxon>
        <taxon>Russulales</taxon>
        <taxon>Bondarzewiaceae</taxon>
        <taxon>Bondarzewia</taxon>
    </lineage>
</organism>
<feature type="compositionally biased region" description="Low complexity" evidence="1">
    <location>
        <begin position="29"/>
        <end position="38"/>
    </location>
</feature>
<sequence length="146" mass="16284">MSNKDYYGGGQQQYYPPQGGPPPQGYYGGPQQPQQAYQGYGGQPGYQPQPPPQTVYVYVFALTRKAVSNPHRSSHLAEVDALRVWPVCACVAARKVRVVYPRLIFPVAYENTGCQSYVIVCSERLNGSVWSDYDLRDTMPSTHTAF</sequence>
<accession>A0A4S4M2Z1</accession>
<dbReference type="Proteomes" id="UP000310158">
    <property type="component" value="Unassembled WGS sequence"/>
</dbReference>
<feature type="region of interest" description="Disordered" evidence="1">
    <location>
        <begin position="1"/>
        <end position="49"/>
    </location>
</feature>
<comment type="caution">
    <text evidence="2">The sequence shown here is derived from an EMBL/GenBank/DDBJ whole genome shotgun (WGS) entry which is preliminary data.</text>
</comment>